<dbReference type="AlphaFoldDB" id="A0A2G8TI92"/>
<gene>
    <name evidence="5" type="ORF">CR105_06740</name>
</gene>
<dbReference type="EMBL" id="PDOC01000003">
    <property type="protein sequence ID" value="PIL45756.1"/>
    <property type="molecule type" value="Genomic_DNA"/>
</dbReference>
<comment type="caution">
    <text evidence="5">The sequence shown here is derived from an EMBL/GenBank/DDBJ whole genome shotgun (WGS) entry which is preliminary data.</text>
</comment>
<feature type="chain" id="PRO_5013647942" evidence="3">
    <location>
        <begin position="21"/>
        <end position="390"/>
    </location>
</feature>
<keyword evidence="6" id="KW-1185">Reference proteome</keyword>
<dbReference type="PANTHER" id="PTHR30483:SF6">
    <property type="entry name" value="PERIPLASMIC BINDING PROTEIN OF ABC TRANSPORTER FOR NATURAL AMINO ACIDS"/>
    <property type="match status" value="1"/>
</dbReference>
<reference evidence="5 6" key="1">
    <citation type="submission" date="2017-10" db="EMBL/GenBank/DDBJ databases">
        <title>Massilia psychrophilum sp. nov., a novel purple-pigmented bacterium isolated from Tianshan glacier, Xinjiang Municipality, China.</title>
        <authorList>
            <person name="Wang H."/>
        </authorList>
    </citation>
    <scope>NUCLEOTIDE SEQUENCE [LARGE SCALE GENOMIC DNA]</scope>
    <source>
        <strain evidence="5 6">JCM 30074</strain>
    </source>
</reference>
<proteinExistence type="inferred from homology"/>
<organism evidence="5 6">
    <name type="scientific">Massilia eurypsychrophila</name>
    <dbReference type="NCBI Taxonomy" id="1485217"/>
    <lineage>
        <taxon>Bacteria</taxon>
        <taxon>Pseudomonadati</taxon>
        <taxon>Pseudomonadota</taxon>
        <taxon>Betaproteobacteria</taxon>
        <taxon>Burkholderiales</taxon>
        <taxon>Oxalobacteraceae</taxon>
        <taxon>Telluria group</taxon>
        <taxon>Massilia</taxon>
    </lineage>
</organism>
<protein>
    <submittedName>
        <fullName evidence="5">ABC transporter substrate-binding protein</fullName>
    </submittedName>
</protein>
<evidence type="ECO:0000313" key="5">
    <source>
        <dbReference type="EMBL" id="PIL45756.1"/>
    </source>
</evidence>
<feature type="domain" description="Leucine-binding protein" evidence="4">
    <location>
        <begin position="23"/>
        <end position="358"/>
    </location>
</feature>
<dbReference type="InterPro" id="IPR051010">
    <property type="entry name" value="BCAA_transport"/>
</dbReference>
<dbReference type="RefSeq" id="WP_099787667.1">
    <property type="nucleotide sequence ID" value="NZ_JBHLYV010000029.1"/>
</dbReference>
<evidence type="ECO:0000256" key="3">
    <source>
        <dbReference type="SAM" id="SignalP"/>
    </source>
</evidence>
<dbReference type="Gene3D" id="3.40.50.2300">
    <property type="match status" value="2"/>
</dbReference>
<feature type="signal peptide" evidence="3">
    <location>
        <begin position="1"/>
        <end position="20"/>
    </location>
</feature>
<evidence type="ECO:0000256" key="1">
    <source>
        <dbReference type="ARBA" id="ARBA00010062"/>
    </source>
</evidence>
<dbReference type="SUPFAM" id="SSF53822">
    <property type="entry name" value="Periplasmic binding protein-like I"/>
    <property type="match status" value="1"/>
</dbReference>
<dbReference type="Pfam" id="PF13458">
    <property type="entry name" value="Peripla_BP_6"/>
    <property type="match status" value="1"/>
</dbReference>
<evidence type="ECO:0000313" key="6">
    <source>
        <dbReference type="Proteomes" id="UP000230390"/>
    </source>
</evidence>
<comment type="similarity">
    <text evidence="1">Belongs to the leucine-binding protein family.</text>
</comment>
<dbReference type="InterPro" id="IPR028081">
    <property type="entry name" value="Leu-bd"/>
</dbReference>
<accession>A0A2G8TI92</accession>
<dbReference type="OrthoDB" id="8522748at2"/>
<dbReference type="PANTHER" id="PTHR30483">
    <property type="entry name" value="LEUCINE-SPECIFIC-BINDING PROTEIN"/>
    <property type="match status" value="1"/>
</dbReference>
<keyword evidence="2 3" id="KW-0732">Signal</keyword>
<name>A0A2G8TI92_9BURK</name>
<dbReference type="CDD" id="cd06359">
    <property type="entry name" value="PBP1_Nba-like"/>
    <property type="match status" value="1"/>
</dbReference>
<sequence length="390" mass="42204">MFKKTVVAALVAGAMMSAHADDKVKIGFVSTLSGPAAALGTAVLDGFNLVLKKNGGKLGGVPVEVLVQDDQGKPDVARQIGEKFIKKDKVDFVTGVIFQNIMAAVDQATFASQTFLISPNSGPSYLAGERCNPYFFAVSWISDSYAEAAGQLVTEKGHKSAYLIAPNYPGGKDVVAGFKRYYKGKVADEAYVKMGELDFATELAQIRASKPEAVFMFLPGGSGINFIKQWNQSGLKGQIPLYATGWNFDQDTLTVLGETTVGNQHAAHWNTDLDNAPNKEFVAAFEKEYKHLPSVYASQGYDTALLIDAAVRDTKGKLGDKVALRKALEAANFKSVRGDFKFNVNHFPIQTYYSQLVVKDAKGRVVNKTTGKIFEAHPDAYVAACKMPKA</sequence>
<dbReference type="Proteomes" id="UP000230390">
    <property type="component" value="Unassembled WGS sequence"/>
</dbReference>
<evidence type="ECO:0000259" key="4">
    <source>
        <dbReference type="Pfam" id="PF13458"/>
    </source>
</evidence>
<evidence type="ECO:0000256" key="2">
    <source>
        <dbReference type="ARBA" id="ARBA00022729"/>
    </source>
</evidence>
<dbReference type="InterPro" id="IPR028082">
    <property type="entry name" value="Peripla_BP_I"/>
</dbReference>